<organism evidence="2 3">
    <name type="scientific">Caenorhabditis elegans</name>
    <dbReference type="NCBI Taxonomy" id="6239"/>
    <lineage>
        <taxon>Eukaryota</taxon>
        <taxon>Metazoa</taxon>
        <taxon>Ecdysozoa</taxon>
        <taxon>Nematoda</taxon>
        <taxon>Chromadorea</taxon>
        <taxon>Rhabditida</taxon>
        <taxon>Rhabditina</taxon>
        <taxon>Rhabditomorpha</taxon>
        <taxon>Rhabditoidea</taxon>
        <taxon>Rhabditidae</taxon>
        <taxon>Peloderinae</taxon>
        <taxon>Caenorhabditis</taxon>
    </lineage>
</organism>
<accession>D9N126</accession>
<dbReference type="AlphaFoldDB" id="D9N126"/>
<evidence type="ECO:0000313" key="3">
    <source>
        <dbReference type="Proteomes" id="UP000001940"/>
    </source>
</evidence>
<feature type="region of interest" description="Disordered" evidence="1">
    <location>
        <begin position="1"/>
        <end position="69"/>
    </location>
</feature>
<dbReference type="GeneID" id="13191059"/>
<keyword evidence="3" id="KW-1185">Reference proteome</keyword>
<dbReference type="KEGG" id="cel:CELE_K08E5.1"/>
<dbReference type="CTD" id="13191059"/>
<sequence length="69" mass="7480">MAAGSDDDEPTTSKTSPSKYGSDDEEKEFDSGIVVPSGKRPRPADAVDSGSRTQHQEMKKRRVAHSESD</sequence>
<evidence type="ECO:0000313" key="4">
    <source>
        <dbReference type="WormBase" id="K08E5.1b"/>
    </source>
</evidence>
<reference evidence="2 3" key="1">
    <citation type="journal article" date="1998" name="Science">
        <title>Genome sequence of the nematode C. elegans: a platform for investigating biology.</title>
        <authorList>
            <consortium name="The C. elegans sequencing consortium"/>
            <person name="Sulson J.E."/>
            <person name="Waterston R."/>
        </authorList>
    </citation>
    <scope>NUCLEOTIDE SEQUENCE [LARGE SCALE GENOMIC DNA]</scope>
    <source>
        <strain evidence="2 3">Bristol N2</strain>
    </source>
</reference>
<gene>
    <name evidence="2" type="ORF">CELE_K08E5.1</name>
    <name evidence="2 4" type="ORF">K08E5.1</name>
</gene>
<dbReference type="Proteomes" id="UP000001940">
    <property type="component" value="Chromosome III"/>
</dbReference>
<protein>
    <submittedName>
        <fullName evidence="2">Uncharacterized protein</fullName>
    </submittedName>
</protein>
<proteinExistence type="predicted"/>
<dbReference type="PaxDb" id="6239-K08E5.1b"/>
<evidence type="ECO:0000256" key="1">
    <source>
        <dbReference type="SAM" id="MobiDB-lite"/>
    </source>
</evidence>
<evidence type="ECO:0000313" key="2">
    <source>
        <dbReference type="EMBL" id="CBO25054.1"/>
    </source>
</evidence>
<dbReference type="AGR" id="WB:WBGene00014801"/>
<dbReference type="InParanoid" id="D9N126"/>
<dbReference type="WormBase" id="K08E5.1b">
    <property type="protein sequence ID" value="CE45149"/>
    <property type="gene ID" value="WBGene00014801"/>
</dbReference>
<dbReference type="RefSeq" id="NP_001255066.1">
    <property type="nucleotide sequence ID" value="NM_001268137.1"/>
</dbReference>
<dbReference type="EMBL" id="BX284603">
    <property type="protein sequence ID" value="CBO25054.1"/>
    <property type="molecule type" value="Genomic_DNA"/>
</dbReference>
<dbReference type="Bgee" id="WBGene00014801">
    <property type="expression patterns" value="Expressed in adult organism and 1 other cell type or tissue"/>
</dbReference>
<dbReference type="HOGENOM" id="CLU_2778176_0_0_1"/>
<feature type="compositionally biased region" description="Acidic residues" evidence="1">
    <location>
        <begin position="1"/>
        <end position="10"/>
    </location>
</feature>
<name>D9N126_CAEEL</name>